<proteinExistence type="predicted"/>
<dbReference type="AlphaFoldDB" id="A0A0F9BDM6"/>
<reference evidence="1" key="1">
    <citation type="journal article" date="2015" name="Nature">
        <title>Complex archaea that bridge the gap between prokaryotes and eukaryotes.</title>
        <authorList>
            <person name="Spang A."/>
            <person name="Saw J.H."/>
            <person name="Jorgensen S.L."/>
            <person name="Zaremba-Niedzwiedzka K."/>
            <person name="Martijn J."/>
            <person name="Lind A.E."/>
            <person name="van Eijk R."/>
            <person name="Schleper C."/>
            <person name="Guy L."/>
            <person name="Ettema T.J."/>
        </authorList>
    </citation>
    <scope>NUCLEOTIDE SEQUENCE</scope>
</reference>
<accession>A0A0F9BDM6</accession>
<gene>
    <name evidence="1" type="ORF">LCGC14_2802540</name>
</gene>
<evidence type="ECO:0000313" key="1">
    <source>
        <dbReference type="EMBL" id="KKK82521.1"/>
    </source>
</evidence>
<protein>
    <submittedName>
        <fullName evidence="1">Uncharacterized protein</fullName>
    </submittedName>
</protein>
<comment type="caution">
    <text evidence="1">The sequence shown here is derived from an EMBL/GenBank/DDBJ whole genome shotgun (WGS) entry which is preliminary data.</text>
</comment>
<organism evidence="1">
    <name type="scientific">marine sediment metagenome</name>
    <dbReference type="NCBI Taxonomy" id="412755"/>
    <lineage>
        <taxon>unclassified sequences</taxon>
        <taxon>metagenomes</taxon>
        <taxon>ecological metagenomes</taxon>
    </lineage>
</organism>
<feature type="non-terminal residue" evidence="1">
    <location>
        <position position="32"/>
    </location>
</feature>
<sequence>MINFSFELHEFDEALTPYGTIETDKPSRSDIS</sequence>
<dbReference type="EMBL" id="LAZR01052634">
    <property type="protein sequence ID" value="KKK82521.1"/>
    <property type="molecule type" value="Genomic_DNA"/>
</dbReference>
<name>A0A0F9BDM6_9ZZZZ</name>